<comment type="caution">
    <text evidence="1">The sequence shown here is derived from an EMBL/GenBank/DDBJ whole genome shotgun (WGS) entry which is preliminary data.</text>
</comment>
<organism evidence="1 2">
    <name type="scientific">Embleya scabrispora</name>
    <dbReference type="NCBI Taxonomy" id="159449"/>
    <lineage>
        <taxon>Bacteria</taxon>
        <taxon>Bacillati</taxon>
        <taxon>Actinomycetota</taxon>
        <taxon>Actinomycetes</taxon>
        <taxon>Kitasatosporales</taxon>
        <taxon>Streptomycetaceae</taxon>
        <taxon>Embleya</taxon>
    </lineage>
</organism>
<keyword evidence="2" id="KW-1185">Reference proteome</keyword>
<proteinExistence type="predicted"/>
<dbReference type="Proteomes" id="UP000190037">
    <property type="component" value="Unassembled WGS sequence"/>
</dbReference>
<sequence length="258" mass="29220">MHSGDHIPVHELMSISVYQRYRLLADRLHATRLWAHEDVFATVFADAARLVFGCGERHRDAGRFVDQTFVNLIARPGDLVALCRAVVDIELRLAVVEAYVRHPLVSEDILSAMGASGEVHRELPHGGWSEVPMYHHAVARLRAEPDRRFDLHELAPFGTRHDLSAAASALRAALEADQLTDQARALVLESAIVDIPEPAYHEGDRVRVVVDERNRTPHSGAIRYKLWHYRDRTWYFLLRTDTGAKISKRYAAGDLRPD</sequence>
<accession>A0A1T3NN84</accession>
<dbReference type="EMBL" id="MWQN01000003">
    <property type="protein sequence ID" value="OPC78202.1"/>
    <property type="molecule type" value="Genomic_DNA"/>
</dbReference>
<gene>
    <name evidence="1" type="ORF">B4N89_39120</name>
</gene>
<protein>
    <submittedName>
        <fullName evidence="1">Uncharacterized protein</fullName>
    </submittedName>
</protein>
<evidence type="ECO:0000313" key="1">
    <source>
        <dbReference type="EMBL" id="OPC78202.1"/>
    </source>
</evidence>
<dbReference type="AlphaFoldDB" id="A0A1T3NN84"/>
<dbReference type="RefSeq" id="WP_078981298.1">
    <property type="nucleotide sequence ID" value="NZ_MWQN01000003.1"/>
</dbReference>
<reference evidence="1 2" key="1">
    <citation type="submission" date="2017-03" db="EMBL/GenBank/DDBJ databases">
        <title>Draft genome sequence of Streptomyces scabrisporus NF3, endophyte isolated from Amphipterygium adstringens.</title>
        <authorList>
            <person name="Vazquez M."/>
            <person name="Ceapa C.D."/>
            <person name="Rodriguez Luna D."/>
            <person name="Sanchez Esquivel S."/>
        </authorList>
    </citation>
    <scope>NUCLEOTIDE SEQUENCE [LARGE SCALE GENOMIC DNA]</scope>
    <source>
        <strain evidence="1 2">NF3</strain>
    </source>
</reference>
<name>A0A1T3NN84_9ACTN</name>
<evidence type="ECO:0000313" key="2">
    <source>
        <dbReference type="Proteomes" id="UP000190037"/>
    </source>
</evidence>